<protein>
    <submittedName>
        <fullName evidence="10">C4-dicarboxylate ABC transporter</fullName>
    </submittedName>
</protein>
<keyword evidence="3" id="KW-0813">Transport</keyword>
<evidence type="ECO:0000256" key="6">
    <source>
        <dbReference type="ARBA" id="ARBA00022989"/>
    </source>
</evidence>
<sequence length="379" mass="40451">MSLKFRHSVSADASSSPRQGTHPRNGSRIPLPPAGPAWFPSVMGTGLLSNLLYMHASHLPGAHVLSAIVLGIAWLLLIGLTCGFIFRVVRKPGAMGHSVKDFSSMPFWATVSMGYLSVGSASTVVIPSFLPELSGLVWTLNTGMWLFGTAVGVGSTFGFAVRLIGVDRGSPTTIWGLAVVAPMVSSTTGANLVPHVSEIFDPYVQVVSIACFFLSLFVGLIIFACSYNHQWRVEPIPVVASISAWIPLGVVGQSTAAAQAMATQTEHLVLPGTHAAMHNLANLYGWFMLVMGIPLVAFVVGMTIRGFYLKMPFTLGWWAMTFPLGTLALGATLFARGTELSFFTWLGAFGTVCLVGTVTLCLVASTRAVIMQMRGIVER</sequence>
<evidence type="ECO:0000256" key="4">
    <source>
        <dbReference type="ARBA" id="ARBA00022475"/>
    </source>
</evidence>
<dbReference type="Proteomes" id="UP000006465">
    <property type="component" value="Chromosome"/>
</dbReference>
<dbReference type="Gene3D" id="1.50.10.150">
    <property type="entry name" value="Voltage-dependent anion channel"/>
    <property type="match status" value="1"/>
</dbReference>
<evidence type="ECO:0000256" key="9">
    <source>
        <dbReference type="SAM" id="Phobius"/>
    </source>
</evidence>
<feature type="transmembrane region" description="Helical" evidence="9">
    <location>
        <begin position="342"/>
        <end position="364"/>
    </location>
</feature>
<feature type="transmembrane region" description="Helical" evidence="9">
    <location>
        <begin position="173"/>
        <end position="193"/>
    </location>
</feature>
<evidence type="ECO:0000256" key="8">
    <source>
        <dbReference type="SAM" id="MobiDB-lite"/>
    </source>
</evidence>
<dbReference type="KEGG" id="coe:CP258_03700"/>
<feature type="compositionally biased region" description="Polar residues" evidence="8">
    <location>
        <begin position="11"/>
        <end position="24"/>
    </location>
</feature>
<evidence type="ECO:0000256" key="2">
    <source>
        <dbReference type="ARBA" id="ARBA00008566"/>
    </source>
</evidence>
<keyword evidence="6 9" id="KW-1133">Transmembrane helix</keyword>
<feature type="transmembrane region" description="Helical" evidence="9">
    <location>
        <begin position="283"/>
        <end position="308"/>
    </location>
</feature>
<dbReference type="CDD" id="cd09320">
    <property type="entry name" value="TDT_like_2"/>
    <property type="match status" value="1"/>
</dbReference>
<organism evidence="10 11">
    <name type="scientific">Corynebacterium pseudotuberculosis 258</name>
    <dbReference type="NCBI Taxonomy" id="1168865"/>
    <lineage>
        <taxon>Bacteria</taxon>
        <taxon>Bacillati</taxon>
        <taxon>Actinomycetota</taxon>
        <taxon>Actinomycetes</taxon>
        <taxon>Mycobacteriales</taxon>
        <taxon>Corynebacteriaceae</taxon>
        <taxon>Corynebacterium</taxon>
    </lineage>
</organism>
<keyword evidence="4" id="KW-1003">Cell membrane</keyword>
<dbReference type="InterPro" id="IPR038665">
    <property type="entry name" value="Voltage-dep_anion_channel_sf"/>
</dbReference>
<feature type="transmembrane region" description="Helical" evidence="9">
    <location>
        <begin position="62"/>
        <end position="86"/>
    </location>
</feature>
<evidence type="ECO:0000256" key="3">
    <source>
        <dbReference type="ARBA" id="ARBA00022448"/>
    </source>
</evidence>
<feature type="transmembrane region" description="Helical" evidence="9">
    <location>
        <begin position="107"/>
        <end position="130"/>
    </location>
</feature>
<feature type="transmembrane region" description="Helical" evidence="9">
    <location>
        <begin position="142"/>
        <end position="161"/>
    </location>
</feature>
<keyword evidence="7 9" id="KW-0472">Membrane</keyword>
<feature type="region of interest" description="Disordered" evidence="8">
    <location>
        <begin position="1"/>
        <end position="31"/>
    </location>
</feature>
<dbReference type="AlphaFoldDB" id="A0AAU8Q3X6"/>
<dbReference type="EMBL" id="CP003540">
    <property type="protein sequence ID" value="AFK16350.1"/>
    <property type="molecule type" value="Genomic_DNA"/>
</dbReference>
<evidence type="ECO:0000256" key="1">
    <source>
        <dbReference type="ARBA" id="ARBA00004651"/>
    </source>
</evidence>
<gene>
    <name evidence="10" type="ORF">CP258_03700</name>
</gene>
<feature type="transmembrane region" description="Helical" evidence="9">
    <location>
        <begin position="238"/>
        <end position="263"/>
    </location>
</feature>
<dbReference type="GO" id="GO:0055085">
    <property type="term" value="P:transmembrane transport"/>
    <property type="evidence" value="ECO:0007669"/>
    <property type="project" value="InterPro"/>
</dbReference>
<dbReference type="InterPro" id="IPR004695">
    <property type="entry name" value="SLAC1/Mae1/Ssu1/TehA"/>
</dbReference>
<comment type="subcellular location">
    <subcellularLocation>
        <location evidence="1">Cell membrane</location>
        <topology evidence="1">Multi-pass membrane protein</topology>
    </subcellularLocation>
</comment>
<dbReference type="GO" id="GO:0005886">
    <property type="term" value="C:plasma membrane"/>
    <property type="evidence" value="ECO:0007669"/>
    <property type="project" value="UniProtKB-SubCell"/>
</dbReference>
<reference evidence="10 11" key="1">
    <citation type="journal article" date="2013" name="J. Biotechnol.">
        <title>Genome sequence of Corynebacterium pseudotuberculosis biovar equi strain 258 and prediction of antigenic targets to improve biotechnological vaccine production.</title>
        <authorList>
            <person name="Soares S.C."/>
            <person name="Trost E."/>
            <person name="Ramos R.T."/>
            <person name="Carneiro A.R."/>
            <person name="Santos A.R."/>
            <person name="Pinto A.C."/>
            <person name="Barbosa E."/>
            <person name="Aburjaile F."/>
            <person name="Ali A."/>
            <person name="Diniz C.A."/>
            <person name="Hassan S.S."/>
            <person name="Fiaux K."/>
            <person name="Guimaraes L.C."/>
            <person name="Bakhtiar S.M."/>
            <person name="Pereira U."/>
            <person name="Almeida S.S."/>
            <person name="Abreu V.A."/>
            <person name="Rocha F.S."/>
            <person name="Dorella F.A."/>
            <person name="Miyoshi A."/>
            <person name="Silva A."/>
            <person name="Azevedo V."/>
            <person name="Tauch A."/>
        </authorList>
    </citation>
    <scope>NUCLEOTIDE SEQUENCE [LARGE SCALE GENOMIC DNA]</scope>
    <source>
        <strain evidence="10 11">258</strain>
    </source>
</reference>
<comment type="similarity">
    <text evidence="2">Belongs to the tellurite-resistance/dicarboxylate transporter (TDT) family.</text>
</comment>
<evidence type="ECO:0000313" key="11">
    <source>
        <dbReference type="Proteomes" id="UP000006465"/>
    </source>
</evidence>
<dbReference type="RefSeq" id="WP_014523178.1">
    <property type="nucleotide sequence ID" value="NC_017945.3"/>
</dbReference>
<keyword evidence="5 9" id="KW-0812">Transmembrane</keyword>
<feature type="transmembrane region" description="Helical" evidence="9">
    <location>
        <begin position="315"/>
        <end position="336"/>
    </location>
</feature>
<name>A0AAU8Q3X6_CORPS</name>
<accession>A0AAU8Q3X6</accession>
<feature type="transmembrane region" description="Helical" evidence="9">
    <location>
        <begin position="205"/>
        <end position="226"/>
    </location>
</feature>
<dbReference type="InterPro" id="IPR051629">
    <property type="entry name" value="Sulfite_efflux_TDT"/>
</dbReference>
<proteinExistence type="inferred from homology"/>
<evidence type="ECO:0000313" key="10">
    <source>
        <dbReference type="EMBL" id="AFK16350.1"/>
    </source>
</evidence>
<dbReference type="Pfam" id="PF03595">
    <property type="entry name" value="SLAC1"/>
    <property type="match status" value="1"/>
</dbReference>
<evidence type="ECO:0000256" key="5">
    <source>
        <dbReference type="ARBA" id="ARBA00022692"/>
    </source>
</evidence>
<dbReference type="PANTHER" id="PTHR31686">
    <property type="match status" value="1"/>
</dbReference>
<dbReference type="PANTHER" id="PTHR31686:SF1">
    <property type="entry name" value="SULFITE EFFLUX PUMP SSU1"/>
    <property type="match status" value="1"/>
</dbReference>
<evidence type="ECO:0000256" key="7">
    <source>
        <dbReference type="ARBA" id="ARBA00023136"/>
    </source>
</evidence>